<dbReference type="Gene3D" id="3.40.50.300">
    <property type="entry name" value="P-loop containing nucleotide triphosphate hydrolases"/>
    <property type="match status" value="1"/>
</dbReference>
<dbReference type="GO" id="GO:0004140">
    <property type="term" value="F:dephospho-CoA kinase activity"/>
    <property type="evidence" value="ECO:0007669"/>
    <property type="project" value="UniProtKB-UniRule"/>
</dbReference>
<dbReference type="OrthoDB" id="9812943at2"/>
<comment type="subcellular location">
    <subcellularLocation>
        <location evidence="5">Cytoplasm</location>
    </subcellularLocation>
</comment>
<dbReference type="Proteomes" id="UP000287908">
    <property type="component" value="Unassembled WGS sequence"/>
</dbReference>
<dbReference type="GO" id="GO:0015937">
    <property type="term" value="P:coenzyme A biosynthetic process"/>
    <property type="evidence" value="ECO:0007669"/>
    <property type="project" value="UniProtKB-UniRule"/>
</dbReference>
<comment type="function">
    <text evidence="5">Catalyzes the phosphorylation of the 3'-hydroxyl group of dephosphocoenzyme A to form coenzyme A.</text>
</comment>
<reference evidence="7 8" key="1">
    <citation type="journal article" date="2011" name="Front. Microbiol.">
        <title>Genomic signatures of strain selection and enhancement in Bacillus atrophaeus var. globigii, a historical biowarfare simulant.</title>
        <authorList>
            <person name="Gibbons H.S."/>
            <person name="Broomall S.M."/>
            <person name="McNew L.A."/>
            <person name="Daligault H."/>
            <person name="Chapman C."/>
            <person name="Bruce D."/>
            <person name="Karavis M."/>
            <person name="Krepps M."/>
            <person name="McGregor P.A."/>
            <person name="Hong C."/>
            <person name="Park K.H."/>
            <person name="Akmal A."/>
            <person name="Feldman A."/>
            <person name="Lin J.S."/>
            <person name="Chang W.E."/>
            <person name="Higgs B.W."/>
            <person name="Demirev P."/>
            <person name="Lindquist J."/>
            <person name="Liem A."/>
            <person name="Fochler E."/>
            <person name="Read T.D."/>
            <person name="Tapia R."/>
            <person name="Johnson S."/>
            <person name="Bishop-Lilly K.A."/>
            <person name="Detter C."/>
            <person name="Han C."/>
            <person name="Sozhamannan S."/>
            <person name="Rosenzweig C.N."/>
            <person name="Skowronski E.W."/>
        </authorList>
    </citation>
    <scope>NUCLEOTIDE SEQUENCE [LARGE SCALE GENOMIC DNA]</scope>
    <source>
        <strain evidence="7 8">CL-SP19</strain>
    </source>
</reference>
<evidence type="ECO:0000256" key="3">
    <source>
        <dbReference type="ARBA" id="ARBA00022840"/>
    </source>
</evidence>
<keyword evidence="5 7" id="KW-0418">Kinase</keyword>
<dbReference type="InterPro" id="IPR001977">
    <property type="entry name" value="Depp_CoAkinase"/>
</dbReference>
<accession>A0A432ZD85</accession>
<organism evidence="7 8">
    <name type="scientific">Idiomarina seosinensis</name>
    <dbReference type="NCBI Taxonomy" id="281739"/>
    <lineage>
        <taxon>Bacteria</taxon>
        <taxon>Pseudomonadati</taxon>
        <taxon>Pseudomonadota</taxon>
        <taxon>Gammaproteobacteria</taxon>
        <taxon>Alteromonadales</taxon>
        <taxon>Idiomarinaceae</taxon>
        <taxon>Idiomarina</taxon>
    </lineage>
</organism>
<gene>
    <name evidence="5" type="primary">coaE</name>
    <name evidence="7" type="ORF">CWI81_07010</name>
</gene>
<dbReference type="UniPathway" id="UPA00241">
    <property type="reaction ID" value="UER00356"/>
</dbReference>
<evidence type="ECO:0000256" key="1">
    <source>
        <dbReference type="ARBA" id="ARBA00009018"/>
    </source>
</evidence>
<comment type="similarity">
    <text evidence="1 5">Belongs to the CoaE family.</text>
</comment>
<evidence type="ECO:0000313" key="8">
    <source>
        <dbReference type="Proteomes" id="UP000287908"/>
    </source>
</evidence>
<dbReference type="PANTHER" id="PTHR10695:SF46">
    <property type="entry name" value="BIFUNCTIONAL COENZYME A SYNTHASE-RELATED"/>
    <property type="match status" value="1"/>
</dbReference>
<evidence type="ECO:0000313" key="7">
    <source>
        <dbReference type="EMBL" id="RUO75871.1"/>
    </source>
</evidence>
<dbReference type="CDD" id="cd02022">
    <property type="entry name" value="DPCK"/>
    <property type="match status" value="1"/>
</dbReference>
<comment type="catalytic activity">
    <reaction evidence="5">
        <text>3'-dephospho-CoA + ATP = ADP + CoA + H(+)</text>
        <dbReference type="Rhea" id="RHEA:18245"/>
        <dbReference type="ChEBI" id="CHEBI:15378"/>
        <dbReference type="ChEBI" id="CHEBI:30616"/>
        <dbReference type="ChEBI" id="CHEBI:57287"/>
        <dbReference type="ChEBI" id="CHEBI:57328"/>
        <dbReference type="ChEBI" id="CHEBI:456216"/>
        <dbReference type="EC" id="2.7.1.24"/>
    </reaction>
</comment>
<keyword evidence="5" id="KW-0963">Cytoplasm</keyword>
<dbReference type="PROSITE" id="PS51219">
    <property type="entry name" value="DPCK"/>
    <property type="match status" value="1"/>
</dbReference>
<keyword evidence="8" id="KW-1185">Reference proteome</keyword>
<dbReference type="SUPFAM" id="SSF52540">
    <property type="entry name" value="P-loop containing nucleoside triphosphate hydrolases"/>
    <property type="match status" value="1"/>
</dbReference>
<comment type="pathway">
    <text evidence="5">Cofactor biosynthesis; coenzyme A biosynthesis; CoA from (R)-pantothenate: step 5/5.</text>
</comment>
<dbReference type="InterPro" id="IPR027417">
    <property type="entry name" value="P-loop_NTPase"/>
</dbReference>
<comment type="caution">
    <text evidence="7">The sequence shown here is derived from an EMBL/GenBank/DDBJ whole genome shotgun (WGS) entry which is preliminary data.</text>
</comment>
<evidence type="ECO:0000256" key="2">
    <source>
        <dbReference type="ARBA" id="ARBA00022741"/>
    </source>
</evidence>
<keyword evidence="4 5" id="KW-0173">Coenzyme A biosynthesis</keyword>
<keyword evidence="2 5" id="KW-0547">Nucleotide-binding</keyword>
<dbReference type="EC" id="2.7.1.24" evidence="5 6"/>
<proteinExistence type="inferred from homology"/>
<keyword evidence="3 5" id="KW-0067">ATP-binding</keyword>
<sequence>MSAYVIGLTGGIGSGKSAASDFLSTKGIDIIDADIVAREVVAPGSECLLAIKNRFGDDVMMADGGLDRKALRDIVFSDEQQKQWLNQLLHPAIRTRILQQLEASRSAYVVLAAPLLLENGLDQYCDRVLVIDIPESLQVARTVKRDNSEPQQVEAIMAAQLNRSQRLQKADDVVVNDGDLDNLHQQLNQLDKNYRLAANRSG</sequence>
<dbReference type="AlphaFoldDB" id="A0A432ZD85"/>
<evidence type="ECO:0000256" key="5">
    <source>
        <dbReference type="HAMAP-Rule" id="MF_00376"/>
    </source>
</evidence>
<dbReference type="GO" id="GO:0005524">
    <property type="term" value="F:ATP binding"/>
    <property type="evidence" value="ECO:0007669"/>
    <property type="project" value="UniProtKB-UniRule"/>
</dbReference>
<dbReference type="EMBL" id="PIQF01000002">
    <property type="protein sequence ID" value="RUO75871.1"/>
    <property type="molecule type" value="Genomic_DNA"/>
</dbReference>
<feature type="binding site" evidence="5">
    <location>
        <begin position="13"/>
        <end position="18"/>
    </location>
    <ligand>
        <name>ATP</name>
        <dbReference type="ChEBI" id="CHEBI:30616"/>
    </ligand>
</feature>
<keyword evidence="5" id="KW-0808">Transferase</keyword>
<dbReference type="Pfam" id="PF01121">
    <property type="entry name" value="CoaE"/>
    <property type="match status" value="1"/>
</dbReference>
<name>A0A432ZD85_9GAMM</name>
<protein>
    <recommendedName>
        <fullName evidence="5 6">Dephospho-CoA kinase</fullName>
        <ecNumber evidence="5 6">2.7.1.24</ecNumber>
    </recommendedName>
    <alternativeName>
        <fullName evidence="5">Dephosphocoenzyme A kinase</fullName>
    </alternativeName>
</protein>
<dbReference type="GO" id="GO:0005737">
    <property type="term" value="C:cytoplasm"/>
    <property type="evidence" value="ECO:0007669"/>
    <property type="project" value="UniProtKB-SubCell"/>
</dbReference>
<evidence type="ECO:0000256" key="4">
    <source>
        <dbReference type="ARBA" id="ARBA00022993"/>
    </source>
</evidence>
<dbReference type="NCBIfam" id="TIGR00152">
    <property type="entry name" value="dephospho-CoA kinase"/>
    <property type="match status" value="1"/>
</dbReference>
<dbReference type="RefSeq" id="WP_126784598.1">
    <property type="nucleotide sequence ID" value="NZ_PIQF01000002.1"/>
</dbReference>
<dbReference type="HAMAP" id="MF_00376">
    <property type="entry name" value="Dephospho_CoA_kinase"/>
    <property type="match status" value="1"/>
</dbReference>
<dbReference type="PANTHER" id="PTHR10695">
    <property type="entry name" value="DEPHOSPHO-COA KINASE-RELATED"/>
    <property type="match status" value="1"/>
</dbReference>
<evidence type="ECO:0000256" key="6">
    <source>
        <dbReference type="NCBIfam" id="TIGR00152"/>
    </source>
</evidence>